<dbReference type="Proteomes" id="UP001381693">
    <property type="component" value="Unassembled WGS sequence"/>
</dbReference>
<sequence>MLCGRLLLASLAISWLAFADATFLFGAGLPQFAVLSGLAALKGLYLTGEKTLLSAVQQLDPNGCIQKLLCRLQFKEEANRTHEENALVKMFSKGAETITSYNAAFVYASAIGSTSADPKVCDKYFSKCPVSNEELGKLLQQSWGCANIDS</sequence>
<protein>
    <submittedName>
        <fullName evidence="1">Uncharacterized protein</fullName>
    </submittedName>
</protein>
<name>A0AAN8WKI1_HALRR</name>
<reference evidence="1 2" key="1">
    <citation type="submission" date="2023-11" db="EMBL/GenBank/DDBJ databases">
        <title>Halocaridina rubra genome assembly.</title>
        <authorList>
            <person name="Smith C."/>
        </authorList>
    </citation>
    <scope>NUCLEOTIDE SEQUENCE [LARGE SCALE GENOMIC DNA]</scope>
    <source>
        <strain evidence="1">EP-1</strain>
        <tissue evidence="1">Whole</tissue>
    </source>
</reference>
<comment type="caution">
    <text evidence="1">The sequence shown here is derived from an EMBL/GenBank/DDBJ whole genome shotgun (WGS) entry which is preliminary data.</text>
</comment>
<dbReference type="EMBL" id="JAXCGZ010022650">
    <property type="protein sequence ID" value="KAK7028805.1"/>
    <property type="molecule type" value="Genomic_DNA"/>
</dbReference>
<accession>A0AAN8WKI1</accession>
<evidence type="ECO:0000313" key="2">
    <source>
        <dbReference type="Proteomes" id="UP001381693"/>
    </source>
</evidence>
<keyword evidence="2" id="KW-1185">Reference proteome</keyword>
<dbReference type="AlphaFoldDB" id="A0AAN8WKI1"/>
<proteinExistence type="predicted"/>
<organism evidence="1 2">
    <name type="scientific">Halocaridina rubra</name>
    <name type="common">Hawaiian red shrimp</name>
    <dbReference type="NCBI Taxonomy" id="373956"/>
    <lineage>
        <taxon>Eukaryota</taxon>
        <taxon>Metazoa</taxon>
        <taxon>Ecdysozoa</taxon>
        <taxon>Arthropoda</taxon>
        <taxon>Crustacea</taxon>
        <taxon>Multicrustacea</taxon>
        <taxon>Malacostraca</taxon>
        <taxon>Eumalacostraca</taxon>
        <taxon>Eucarida</taxon>
        <taxon>Decapoda</taxon>
        <taxon>Pleocyemata</taxon>
        <taxon>Caridea</taxon>
        <taxon>Atyoidea</taxon>
        <taxon>Atyidae</taxon>
        <taxon>Halocaridina</taxon>
    </lineage>
</organism>
<evidence type="ECO:0000313" key="1">
    <source>
        <dbReference type="EMBL" id="KAK7028805.1"/>
    </source>
</evidence>
<gene>
    <name evidence="1" type="ORF">SK128_010380</name>
</gene>